<dbReference type="PANTHER" id="PTHR33991:SF1">
    <property type="entry name" value="DNA REPAIR PROTEIN RECO"/>
    <property type="match status" value="1"/>
</dbReference>
<dbReference type="RefSeq" id="WP_068224474.1">
    <property type="nucleotide sequence ID" value="NZ_CP014623.1"/>
</dbReference>
<dbReference type="InterPro" id="IPR042242">
    <property type="entry name" value="RecO_C"/>
</dbReference>
<dbReference type="SUPFAM" id="SSF50249">
    <property type="entry name" value="Nucleic acid-binding proteins"/>
    <property type="match status" value="1"/>
</dbReference>
<dbReference type="InterPro" id="IPR012340">
    <property type="entry name" value="NA-bd_OB-fold"/>
</dbReference>
<evidence type="ECO:0000259" key="8">
    <source>
        <dbReference type="Pfam" id="PF11967"/>
    </source>
</evidence>
<evidence type="ECO:0000313" key="9">
    <source>
        <dbReference type="EMBL" id="ANK62839.1"/>
    </source>
</evidence>
<proteinExistence type="inferred from homology"/>
<name>A0A192H205_9LACO</name>
<accession>A0A192H205</accession>
<evidence type="ECO:0000256" key="3">
    <source>
        <dbReference type="ARBA" id="ARBA00022763"/>
    </source>
</evidence>
<gene>
    <name evidence="7" type="primary">recO</name>
    <name evidence="9" type="ORF">AYR53_08770</name>
</gene>
<dbReference type="EMBL" id="CP014873">
    <property type="protein sequence ID" value="ANK62839.1"/>
    <property type="molecule type" value="Genomic_DNA"/>
</dbReference>
<keyword evidence="3 7" id="KW-0227">DNA damage</keyword>
<comment type="function">
    <text evidence="7">Involved in DNA repair and RecF pathway recombination.</text>
</comment>
<evidence type="ECO:0000256" key="7">
    <source>
        <dbReference type="HAMAP-Rule" id="MF_00201"/>
    </source>
</evidence>
<keyword evidence="10" id="KW-1185">Reference proteome</keyword>
<dbReference type="KEGG" id="lbt:AYR52_04615"/>
<evidence type="ECO:0000256" key="2">
    <source>
        <dbReference type="ARBA" id="ARBA00021310"/>
    </source>
</evidence>
<comment type="similarity">
    <text evidence="1 7">Belongs to the RecO family.</text>
</comment>
<sequence length="257" mass="29689">MAQRQITDFNGLVMFRRDYRERDMLVKFFTDQFGKKMFFIRGARKRGFKLAAALLPFTQGTYVGNIHEEGLSFINAAKEYHQFQSISTDIGLNAYATYILNLIDVAFTDNQPLPRWYQQAVLSVQLIDDGFDPEIITNINEIQLLAAFGVAPYLESCVICHRSDLPLDYSESYGGLLCQKHFHLDPYRFHASARAIYLLRQFSVLNLSKLTSISVKQATKDELRRIIDRIYSDTVGLSLKSKHFIDDMKNWDHLLKP</sequence>
<dbReference type="InterPro" id="IPR022572">
    <property type="entry name" value="DNA_rep/recomb_RecO_N"/>
</dbReference>
<feature type="domain" description="DNA replication/recombination mediator RecO N-terminal" evidence="8">
    <location>
        <begin position="8"/>
        <end position="78"/>
    </location>
</feature>
<organism evidence="9 10">
    <name type="scientific">Loigolactobacillus backii</name>
    <dbReference type="NCBI Taxonomy" id="375175"/>
    <lineage>
        <taxon>Bacteria</taxon>
        <taxon>Bacillati</taxon>
        <taxon>Bacillota</taxon>
        <taxon>Bacilli</taxon>
        <taxon>Lactobacillales</taxon>
        <taxon>Lactobacillaceae</taxon>
        <taxon>Loigolactobacillus</taxon>
    </lineage>
</organism>
<dbReference type="OrthoDB" id="9797083at2"/>
<evidence type="ECO:0000256" key="4">
    <source>
        <dbReference type="ARBA" id="ARBA00023172"/>
    </source>
</evidence>
<evidence type="ECO:0000256" key="6">
    <source>
        <dbReference type="ARBA" id="ARBA00033409"/>
    </source>
</evidence>
<dbReference type="GeneID" id="42982349"/>
<dbReference type="Pfam" id="PF11967">
    <property type="entry name" value="RecO_N"/>
    <property type="match status" value="1"/>
</dbReference>
<dbReference type="SUPFAM" id="SSF57863">
    <property type="entry name" value="ArfGap/RecO-like zinc finger"/>
    <property type="match status" value="1"/>
</dbReference>
<dbReference type="STRING" id="375175.AYR53_08770"/>
<reference evidence="9 10" key="1">
    <citation type="submission" date="2016-03" db="EMBL/GenBank/DDBJ databases">
        <title>Pediococcus and Lactobacillus from brewery environment - whole genome sequencing and assembly.</title>
        <authorList>
            <person name="Behr J."/>
            <person name="Geissler A.J."/>
            <person name="Vogel R.F."/>
        </authorList>
    </citation>
    <scope>NUCLEOTIDE SEQUENCE [LARGE SCALE GENOMIC DNA]</scope>
    <source>
        <strain evidence="9 10">TMW 1.1989</strain>
    </source>
</reference>
<dbReference type="Pfam" id="PF02565">
    <property type="entry name" value="RecO_C"/>
    <property type="match status" value="1"/>
</dbReference>
<dbReference type="GO" id="GO:0006302">
    <property type="term" value="P:double-strand break repair"/>
    <property type="evidence" value="ECO:0007669"/>
    <property type="project" value="TreeGrafter"/>
</dbReference>
<dbReference type="GO" id="GO:0043590">
    <property type="term" value="C:bacterial nucleoid"/>
    <property type="evidence" value="ECO:0007669"/>
    <property type="project" value="TreeGrafter"/>
</dbReference>
<dbReference type="AlphaFoldDB" id="A0A192H205"/>
<evidence type="ECO:0000256" key="1">
    <source>
        <dbReference type="ARBA" id="ARBA00007452"/>
    </source>
</evidence>
<dbReference type="Gene3D" id="1.20.1440.120">
    <property type="entry name" value="Recombination protein O, C-terminal domain"/>
    <property type="match status" value="1"/>
</dbReference>
<dbReference type="HAMAP" id="MF_00201">
    <property type="entry name" value="RecO"/>
    <property type="match status" value="1"/>
</dbReference>
<dbReference type="NCBIfam" id="TIGR00613">
    <property type="entry name" value="reco"/>
    <property type="match status" value="1"/>
</dbReference>
<dbReference type="InterPro" id="IPR037278">
    <property type="entry name" value="ARFGAP/RecO"/>
</dbReference>
<dbReference type="PANTHER" id="PTHR33991">
    <property type="entry name" value="DNA REPAIR PROTEIN RECO"/>
    <property type="match status" value="1"/>
</dbReference>
<dbReference type="Proteomes" id="UP000078582">
    <property type="component" value="Chromosome"/>
</dbReference>
<evidence type="ECO:0000256" key="5">
    <source>
        <dbReference type="ARBA" id="ARBA00023204"/>
    </source>
</evidence>
<dbReference type="GO" id="GO:0006310">
    <property type="term" value="P:DNA recombination"/>
    <property type="evidence" value="ECO:0007669"/>
    <property type="project" value="UniProtKB-UniRule"/>
</dbReference>
<dbReference type="Gene3D" id="2.40.50.140">
    <property type="entry name" value="Nucleic acid-binding proteins"/>
    <property type="match status" value="1"/>
</dbReference>
<dbReference type="InterPro" id="IPR003717">
    <property type="entry name" value="RecO"/>
</dbReference>
<protein>
    <recommendedName>
        <fullName evidence="2 7">DNA repair protein RecO</fullName>
    </recommendedName>
    <alternativeName>
        <fullName evidence="6 7">Recombination protein O</fullName>
    </alternativeName>
</protein>
<keyword evidence="5 7" id="KW-0234">DNA repair</keyword>
<evidence type="ECO:0000313" key="10">
    <source>
        <dbReference type="Proteomes" id="UP000078582"/>
    </source>
</evidence>
<keyword evidence="4 7" id="KW-0233">DNA recombination</keyword>